<dbReference type="SUPFAM" id="SSF63380">
    <property type="entry name" value="Riboflavin synthase domain-like"/>
    <property type="match status" value="2"/>
</dbReference>
<dbReference type="PIRSF" id="PIRSF000498">
    <property type="entry name" value="Riboflavin_syn_A"/>
    <property type="match status" value="1"/>
</dbReference>
<dbReference type="AlphaFoldDB" id="A0A6A7YR92"/>
<dbReference type="InterPro" id="IPR001783">
    <property type="entry name" value="Lumazine-bd"/>
</dbReference>
<comment type="caution">
    <text evidence="6">The sequence shown here is derived from an EMBL/GenBank/DDBJ whole genome shotgun (WGS) entry which is preliminary data.</text>
</comment>
<keyword evidence="9" id="KW-1185">Reference proteome</keyword>
<evidence type="ECO:0000313" key="6">
    <source>
        <dbReference type="EMBL" id="MQT79492.1"/>
    </source>
</evidence>
<dbReference type="NCBIfam" id="NF006767">
    <property type="entry name" value="PRK09289.1"/>
    <property type="match status" value="1"/>
</dbReference>
<dbReference type="NCBIfam" id="NF009566">
    <property type="entry name" value="PRK13020.1"/>
    <property type="match status" value="1"/>
</dbReference>
<keyword evidence="1" id="KW-0677">Repeat</keyword>
<organism evidence="6">
    <name type="scientific">Pseudomonas helleri</name>
    <dbReference type="NCBI Taxonomy" id="1608996"/>
    <lineage>
        <taxon>Bacteria</taxon>
        <taxon>Pseudomonadati</taxon>
        <taxon>Pseudomonadota</taxon>
        <taxon>Gammaproteobacteria</taxon>
        <taxon>Pseudomonadales</taxon>
        <taxon>Pseudomonadaceae</taxon>
        <taxon>Pseudomonas</taxon>
    </lineage>
</organism>
<dbReference type="CDD" id="cd00402">
    <property type="entry name" value="Riboflavin_synthase_like"/>
    <property type="match status" value="1"/>
</dbReference>
<dbReference type="Proteomes" id="UP000443000">
    <property type="component" value="Unassembled WGS sequence"/>
</dbReference>
<dbReference type="OrthoDB" id="9788537at2"/>
<dbReference type="InterPro" id="IPR017938">
    <property type="entry name" value="Riboflavin_synthase-like_b-brl"/>
</dbReference>
<evidence type="ECO:0000313" key="8">
    <source>
        <dbReference type="Proteomes" id="UP000443000"/>
    </source>
</evidence>
<accession>A0A6A7YR92</accession>
<dbReference type="GO" id="GO:0004746">
    <property type="term" value="F:riboflavin synthase activity"/>
    <property type="evidence" value="ECO:0007669"/>
    <property type="project" value="UniProtKB-UniRule"/>
</dbReference>
<dbReference type="InterPro" id="IPR023366">
    <property type="entry name" value="ATP_synth_asu-like_sf"/>
</dbReference>
<dbReference type="PANTHER" id="PTHR21098">
    <property type="entry name" value="RIBOFLAVIN SYNTHASE ALPHA CHAIN"/>
    <property type="match status" value="1"/>
</dbReference>
<gene>
    <name evidence="7" type="ORF">GHN41_07350</name>
    <name evidence="6" type="ORF">GHN86_05350</name>
    <name evidence="5" type="ORF">GHN94_06205</name>
</gene>
<dbReference type="EMBL" id="WIVT01000006">
    <property type="protein sequence ID" value="MQU16262.1"/>
    <property type="molecule type" value="Genomic_DNA"/>
</dbReference>
<evidence type="ECO:0000256" key="1">
    <source>
        <dbReference type="ARBA" id="ARBA00022737"/>
    </source>
</evidence>
<name>A0A6A7YR92_9PSED</name>
<dbReference type="EC" id="2.5.1.9" evidence="2"/>
<dbReference type="Gene3D" id="2.40.30.20">
    <property type="match status" value="2"/>
</dbReference>
<protein>
    <recommendedName>
        <fullName evidence="2">Riboflavin synthase</fullName>
        <ecNumber evidence="2">2.5.1.9</ecNumber>
    </recommendedName>
</protein>
<dbReference type="EMBL" id="WIWP01000007">
    <property type="protein sequence ID" value="MQT25430.1"/>
    <property type="molecule type" value="Genomic_DNA"/>
</dbReference>
<evidence type="ECO:0000259" key="4">
    <source>
        <dbReference type="PROSITE" id="PS51177"/>
    </source>
</evidence>
<dbReference type="NCBIfam" id="TIGR00187">
    <property type="entry name" value="ribE"/>
    <property type="match status" value="1"/>
</dbReference>
<dbReference type="InterPro" id="IPR026017">
    <property type="entry name" value="Lumazine-bd_dom"/>
</dbReference>
<dbReference type="GO" id="GO:0009231">
    <property type="term" value="P:riboflavin biosynthetic process"/>
    <property type="evidence" value="ECO:0007669"/>
    <property type="project" value="TreeGrafter"/>
</dbReference>
<dbReference type="EMBL" id="WIWC01000005">
    <property type="protein sequence ID" value="MQT79492.1"/>
    <property type="molecule type" value="Genomic_DNA"/>
</dbReference>
<evidence type="ECO:0000313" key="5">
    <source>
        <dbReference type="EMBL" id="MQT25430.1"/>
    </source>
</evidence>
<dbReference type="Proteomes" id="UP000713985">
    <property type="component" value="Unassembled WGS sequence"/>
</dbReference>
<feature type="domain" description="Lumazine-binding" evidence="4">
    <location>
        <begin position="1"/>
        <end position="95"/>
    </location>
</feature>
<dbReference type="PANTHER" id="PTHR21098:SF0">
    <property type="entry name" value="RIBOFLAVIN SYNTHASE"/>
    <property type="match status" value="1"/>
</dbReference>
<feature type="repeat" description="Lumazine-binding" evidence="3">
    <location>
        <begin position="1"/>
        <end position="95"/>
    </location>
</feature>
<evidence type="ECO:0000313" key="9">
    <source>
        <dbReference type="Proteomes" id="UP000713985"/>
    </source>
</evidence>
<feature type="domain" description="Lumazine-binding" evidence="4">
    <location>
        <begin position="96"/>
        <end position="194"/>
    </location>
</feature>
<evidence type="ECO:0000256" key="3">
    <source>
        <dbReference type="PROSITE-ProRule" id="PRU00524"/>
    </source>
</evidence>
<feature type="repeat" description="Lumazine-binding" evidence="3">
    <location>
        <begin position="96"/>
        <end position="194"/>
    </location>
</feature>
<dbReference type="PROSITE" id="PS51177">
    <property type="entry name" value="LUMAZINE_BIND"/>
    <property type="match status" value="2"/>
</dbReference>
<reference evidence="8 9" key="1">
    <citation type="submission" date="2019-10" db="EMBL/GenBank/DDBJ databases">
        <title>Evaluation of single-gene subtyping targets for Pseudomonas.</title>
        <authorList>
            <person name="Reichler S.J."/>
            <person name="Orsi R.H."/>
            <person name="Wiedmann M."/>
            <person name="Martin N.H."/>
            <person name="Murphy S.I."/>
        </authorList>
    </citation>
    <scope>NUCLEOTIDE SEQUENCE</scope>
    <source>
        <strain evidence="5 9">FSL R10-0802</strain>
        <strain evidence="7 8">FSL R10-1594</strain>
        <strain evidence="6">FSL R10-2339</strain>
    </source>
</reference>
<evidence type="ECO:0000256" key="2">
    <source>
        <dbReference type="NCBIfam" id="TIGR00187"/>
    </source>
</evidence>
<dbReference type="Pfam" id="PF00677">
    <property type="entry name" value="Lum_binding"/>
    <property type="match status" value="2"/>
</dbReference>
<sequence length="201" mass="21993">MYTGIVQGTAQVTSIELDAGHTRIVLAHPLFDTVDIGASVSVNGTCLTVTAYGSGTASFDISQRTAEITTLKDLRLDEWVNIERSHRTGEENGGHALYGHVETTARVVLWHVRGDAVEAEFQLDPGTLAYVFKKGFIGLHGCSLTIDRLDEARRTLTVNLIPQTLALTTLKGLQVGDRVNVEIDQTTRTLVDTLHRVLRKV</sequence>
<dbReference type="RefSeq" id="WP_153386197.1">
    <property type="nucleotide sequence ID" value="NZ_JBITTT010000010.1"/>
</dbReference>
<proteinExistence type="predicted"/>
<evidence type="ECO:0000313" key="7">
    <source>
        <dbReference type="EMBL" id="MQU16262.1"/>
    </source>
</evidence>